<comment type="caution">
    <text evidence="3">The sequence shown here is derived from an EMBL/GenBank/DDBJ whole genome shotgun (WGS) entry which is preliminary data.</text>
</comment>
<dbReference type="EMBL" id="DTHO01000028">
    <property type="protein sequence ID" value="HGG99436.1"/>
    <property type="molecule type" value="Genomic_DNA"/>
</dbReference>
<organism evidence="3">
    <name type="scientific">Thermodesulfovibrio aggregans</name>
    <dbReference type="NCBI Taxonomy" id="86166"/>
    <lineage>
        <taxon>Bacteria</taxon>
        <taxon>Pseudomonadati</taxon>
        <taxon>Nitrospirota</taxon>
        <taxon>Thermodesulfovibrionia</taxon>
        <taxon>Thermodesulfovibrionales</taxon>
        <taxon>Thermodesulfovibrionaceae</taxon>
        <taxon>Thermodesulfovibrio</taxon>
    </lineage>
</organism>
<proteinExistence type="predicted"/>
<dbReference type="Pfam" id="PF04717">
    <property type="entry name" value="Phage_base_V"/>
    <property type="match status" value="1"/>
</dbReference>
<name>A0A7C4AJA1_9BACT</name>
<gene>
    <name evidence="3" type="ORF">ENV75_03160</name>
</gene>
<dbReference type="Gene3D" id="2.40.50.230">
    <property type="entry name" value="Gp5 N-terminal domain"/>
    <property type="match status" value="1"/>
</dbReference>
<dbReference type="InterPro" id="IPR054122">
    <property type="entry name" value="Gp138-like_C"/>
</dbReference>
<dbReference type="InterPro" id="IPR013046">
    <property type="entry name" value="GpV/Gp45"/>
</dbReference>
<reference evidence="3" key="1">
    <citation type="journal article" date="2020" name="mSystems">
        <title>Genome- and Community-Level Interaction Insights into Carbon Utilization and Element Cycling Functions of Hydrothermarchaeota in Hydrothermal Sediment.</title>
        <authorList>
            <person name="Zhou Z."/>
            <person name="Liu Y."/>
            <person name="Xu W."/>
            <person name="Pan J."/>
            <person name="Luo Z.H."/>
            <person name="Li M."/>
        </authorList>
    </citation>
    <scope>NUCLEOTIDE SEQUENCE [LARGE SCALE GENOMIC DNA]</scope>
    <source>
        <strain evidence="3">SpSt-788</strain>
    </source>
</reference>
<dbReference type="AlphaFoldDB" id="A0A7C4AJA1"/>
<evidence type="ECO:0000259" key="2">
    <source>
        <dbReference type="Pfam" id="PF21930"/>
    </source>
</evidence>
<dbReference type="Gene3D" id="6.20.150.10">
    <property type="match status" value="1"/>
</dbReference>
<dbReference type="InterPro" id="IPR006531">
    <property type="entry name" value="Gp5/Vgr_OB"/>
</dbReference>
<dbReference type="Pfam" id="PF21930">
    <property type="entry name" value="Gp138_C"/>
    <property type="match status" value="1"/>
</dbReference>
<dbReference type="InterPro" id="IPR037026">
    <property type="entry name" value="Vgr_OB-fold_dom_sf"/>
</dbReference>
<evidence type="ECO:0000313" key="3">
    <source>
        <dbReference type="EMBL" id="HGG99436.1"/>
    </source>
</evidence>
<feature type="domain" description="Gp5/Type VI secretion system Vgr protein OB-fold" evidence="1">
    <location>
        <begin position="4"/>
        <end position="72"/>
    </location>
</feature>
<accession>A0A7C4AJA1</accession>
<sequence>MYRVGIVVAVDEKKAMARVRWTDIDGEVSYWLPVMQKKTLKDKEYWLPEMNEHVVCLIDDNAEEGVILGAIYSDADTPPVQEKEKNHIKFEDGTEIEYDKSSHKYRVYVSDGEIELIAKKKVTIKSPIIRMLGFSPSDIAFEGDFRIIGNLYVEGNIHATGTIIDEGGNTNHHNH</sequence>
<evidence type="ECO:0000259" key="1">
    <source>
        <dbReference type="Pfam" id="PF04717"/>
    </source>
</evidence>
<protein>
    <submittedName>
        <fullName evidence="3">Phage baseplate assembly protein V</fullName>
    </submittedName>
</protein>
<feature type="domain" description="Gp138-like beta-helical trimerization" evidence="2">
    <location>
        <begin position="88"/>
        <end position="158"/>
    </location>
</feature>
<dbReference type="NCBIfam" id="TIGR01644">
    <property type="entry name" value="phage_P2_V"/>
    <property type="match status" value="1"/>
</dbReference>